<dbReference type="Pfam" id="PF03372">
    <property type="entry name" value="Exo_endo_phos"/>
    <property type="match status" value="1"/>
</dbReference>
<reference evidence="2" key="1">
    <citation type="journal article" date="2022" name="New Phytol.">
        <title>Evolutionary transition to the ectomycorrhizal habit in the genomes of a hyperdiverse lineage of mushroom-forming fungi.</title>
        <authorList>
            <person name="Looney B."/>
            <person name="Miyauchi S."/>
            <person name="Morin E."/>
            <person name="Drula E."/>
            <person name="Courty P.E."/>
            <person name="Kohler A."/>
            <person name="Kuo A."/>
            <person name="LaButti K."/>
            <person name="Pangilinan J."/>
            <person name="Lipzen A."/>
            <person name="Riley R."/>
            <person name="Andreopoulos W."/>
            <person name="He G."/>
            <person name="Johnson J."/>
            <person name="Nolan M."/>
            <person name="Tritt A."/>
            <person name="Barry K.W."/>
            <person name="Grigoriev I.V."/>
            <person name="Nagy L.G."/>
            <person name="Hibbett D."/>
            <person name="Henrissat B."/>
            <person name="Matheny P.B."/>
            <person name="Labbe J."/>
            <person name="Martin F.M."/>
        </authorList>
    </citation>
    <scope>NUCLEOTIDE SEQUENCE</scope>
    <source>
        <strain evidence="2">BPL690</strain>
    </source>
</reference>
<dbReference type="InterPro" id="IPR005135">
    <property type="entry name" value="Endo/exonuclease/phosphatase"/>
</dbReference>
<keyword evidence="3" id="KW-1185">Reference proteome</keyword>
<keyword evidence="2" id="KW-0378">Hydrolase</keyword>
<dbReference type="SUPFAM" id="SSF56219">
    <property type="entry name" value="DNase I-like"/>
    <property type="match status" value="1"/>
</dbReference>
<evidence type="ECO:0000313" key="3">
    <source>
        <dbReference type="Proteomes" id="UP001203297"/>
    </source>
</evidence>
<keyword evidence="2" id="KW-0255">Endonuclease</keyword>
<gene>
    <name evidence="2" type="ORF">B0F90DRAFT_1658075</name>
</gene>
<comment type="caution">
    <text evidence="2">The sequence shown here is derived from an EMBL/GenBank/DDBJ whole genome shotgun (WGS) entry which is preliminary data.</text>
</comment>
<feature type="non-terminal residue" evidence="2">
    <location>
        <position position="396"/>
    </location>
</feature>
<sequence>MAEQAQIAHLTGRASAVGVAGSGTNNLINAHRVPGRPFSLGHLDLTAETTRLILYNVQGFTVPQIWAELRHCLGNLSNSIVKIKRVTRLNRNPHADMWVRKDAGSSLVSVIRRQTRTRMAGFGEVAREACSEELSGEAGMPAAPSSEMLSTKVRHWRVALWQPWRERRMKRATLPQPILQRPQNRAIATWNINGFWSKLGFIQNFTVAEHVAILALQETLVSSWHYPVQLDGYRCYTSNAEEDFRGIALLVDNRLGSYEVPHGLSWLIHVKVFGYAGWSGPTHFFNVYLKSGGNHRSTRRVQLAALKDIINKVIERKGDSRIAVLGDFNEPVDKLAFHLDQGNTLNVLSPAHMKGSRRTHFPIGFHPKGIDHILFSKSSQDGFLGARVLRQYNSSD</sequence>
<organism evidence="2 3">
    <name type="scientific">Multifurca ochricompacta</name>
    <dbReference type="NCBI Taxonomy" id="376703"/>
    <lineage>
        <taxon>Eukaryota</taxon>
        <taxon>Fungi</taxon>
        <taxon>Dikarya</taxon>
        <taxon>Basidiomycota</taxon>
        <taxon>Agaricomycotina</taxon>
        <taxon>Agaricomycetes</taxon>
        <taxon>Russulales</taxon>
        <taxon>Russulaceae</taxon>
        <taxon>Multifurca</taxon>
    </lineage>
</organism>
<evidence type="ECO:0000313" key="2">
    <source>
        <dbReference type="EMBL" id="KAI0289323.1"/>
    </source>
</evidence>
<dbReference type="GO" id="GO:0004519">
    <property type="term" value="F:endonuclease activity"/>
    <property type="evidence" value="ECO:0007669"/>
    <property type="project" value="UniProtKB-KW"/>
</dbReference>
<proteinExistence type="predicted"/>
<protein>
    <submittedName>
        <fullName evidence="2">Endonuclease/exonuclease/phosphatase</fullName>
    </submittedName>
</protein>
<dbReference type="Gene3D" id="3.60.10.10">
    <property type="entry name" value="Endonuclease/exonuclease/phosphatase"/>
    <property type="match status" value="1"/>
</dbReference>
<keyword evidence="2" id="KW-0540">Nuclease</keyword>
<dbReference type="AlphaFoldDB" id="A0AAD4LU92"/>
<dbReference type="EMBL" id="WTXG01000325">
    <property type="protein sequence ID" value="KAI0289323.1"/>
    <property type="molecule type" value="Genomic_DNA"/>
</dbReference>
<feature type="domain" description="Endonuclease/exonuclease/phosphatase" evidence="1">
    <location>
        <begin position="188"/>
        <end position="377"/>
    </location>
</feature>
<name>A0AAD4LU92_9AGAM</name>
<accession>A0AAD4LU92</accession>
<dbReference type="Proteomes" id="UP001203297">
    <property type="component" value="Unassembled WGS sequence"/>
</dbReference>
<evidence type="ECO:0000259" key="1">
    <source>
        <dbReference type="Pfam" id="PF03372"/>
    </source>
</evidence>
<dbReference type="InterPro" id="IPR036691">
    <property type="entry name" value="Endo/exonu/phosph_ase_sf"/>
</dbReference>